<organism evidence="1 2">
    <name type="scientific">Rhizophagus irregularis</name>
    <dbReference type="NCBI Taxonomy" id="588596"/>
    <lineage>
        <taxon>Eukaryota</taxon>
        <taxon>Fungi</taxon>
        <taxon>Fungi incertae sedis</taxon>
        <taxon>Mucoromycota</taxon>
        <taxon>Glomeromycotina</taxon>
        <taxon>Glomeromycetes</taxon>
        <taxon>Glomerales</taxon>
        <taxon>Glomeraceae</taxon>
        <taxon>Rhizophagus</taxon>
    </lineage>
</organism>
<gene>
    <name evidence="1" type="ORF">CHRIB12_LOCUS6471</name>
</gene>
<proteinExistence type="predicted"/>
<dbReference type="OrthoDB" id="10462430at2759"/>
<dbReference type="EMBL" id="CAGKOT010000010">
    <property type="protein sequence ID" value="CAB5356675.1"/>
    <property type="molecule type" value="Genomic_DNA"/>
</dbReference>
<reference evidence="1" key="1">
    <citation type="submission" date="2020-05" db="EMBL/GenBank/DDBJ databases">
        <authorList>
            <person name="Rincon C."/>
            <person name="Sanders R I."/>
            <person name="Robbins C."/>
            <person name="Chaturvedi A."/>
        </authorList>
    </citation>
    <scope>NUCLEOTIDE SEQUENCE</scope>
    <source>
        <strain evidence="1">CHB12</strain>
    </source>
</reference>
<name>A0A915Z0B6_9GLOM</name>
<accession>A0A915Z0B6</accession>
<dbReference type="Proteomes" id="UP000684084">
    <property type="component" value="Unassembled WGS sequence"/>
</dbReference>
<dbReference type="AlphaFoldDB" id="A0A915Z0B6"/>
<protein>
    <submittedName>
        <fullName evidence="1">Uncharacterized protein</fullName>
    </submittedName>
</protein>
<evidence type="ECO:0000313" key="2">
    <source>
        <dbReference type="Proteomes" id="UP000684084"/>
    </source>
</evidence>
<comment type="caution">
    <text evidence="1">The sequence shown here is derived from an EMBL/GenBank/DDBJ whole genome shotgun (WGS) entry which is preliminary data.</text>
</comment>
<sequence length="123" mass="14506">MKKYYLDFENTNHLSLFTRGSAFRKSEELHEIYFIRPISINVVSIIQLKINDLKKSLLFKSGRDFGREDSGFLAPLKRAWTREISMVRSLDAWNFNKCGLRFVTAPCLTLVLRIQEVRLRCKF</sequence>
<evidence type="ECO:0000313" key="1">
    <source>
        <dbReference type="EMBL" id="CAB5356675.1"/>
    </source>
</evidence>